<reference evidence="5" key="1">
    <citation type="submission" date="2010-03" db="EMBL/GenBank/DDBJ databases">
        <title>Complete sequence of Mobiluncus curtisii ATCC 43063.</title>
        <authorList>
            <person name="Muzny D."/>
            <person name="Qin X."/>
            <person name="Deng J."/>
            <person name="Jiang H."/>
            <person name="Liu Y."/>
            <person name="Qu J."/>
            <person name="Song X.-Z."/>
            <person name="Zhang L."/>
            <person name="Thornton R."/>
            <person name="Coyle M."/>
            <person name="Francisco L."/>
            <person name="Jackson L."/>
            <person name="Javaid M."/>
            <person name="Korchina V."/>
            <person name="Kovar C."/>
            <person name="Mata R."/>
            <person name="Mathew T."/>
            <person name="Ngo R."/>
            <person name="Nguyen L."/>
            <person name="Nguyen N."/>
            <person name="Okwuonu G."/>
            <person name="Ongeri F."/>
            <person name="Pham C."/>
            <person name="Simmons D."/>
            <person name="Wilczek-Boney K."/>
            <person name="Hale W."/>
            <person name="Jakkamsetti A."/>
            <person name="Pham P."/>
            <person name="Ruth R."/>
            <person name="San Lucas F."/>
            <person name="Warren J."/>
            <person name="Zhang J."/>
            <person name="Zhao Z."/>
            <person name="Zhou C."/>
            <person name="Zhu D."/>
            <person name="Lee S."/>
            <person name="Bess C."/>
            <person name="Blankenburg K."/>
            <person name="Forbes L."/>
            <person name="Fu Q."/>
            <person name="Gubbala S."/>
            <person name="Hirani K."/>
            <person name="Jayaseelan J.C."/>
            <person name="Lara F."/>
            <person name="Munidasa M."/>
            <person name="Palculict T."/>
            <person name="Patil S."/>
            <person name="Pu L.-L."/>
            <person name="Saada N."/>
            <person name="Tang L."/>
            <person name="Weissenberger G."/>
            <person name="Zhu Y."/>
            <person name="Hemphill L."/>
            <person name="Shang Y."/>
            <person name="Youmans B."/>
            <person name="Ayvaz T."/>
            <person name="Ross M."/>
            <person name="Santibanez J."/>
            <person name="Aqrawi P."/>
            <person name="Gross S."/>
            <person name="Joshi V."/>
            <person name="Fowler G."/>
            <person name="Nazareth L."/>
            <person name="Reid J."/>
            <person name="Worley K."/>
            <person name="Petrosino J."/>
            <person name="Highlander S."/>
            <person name="Gibbs R."/>
            <person name="Gibbs R."/>
        </authorList>
    </citation>
    <scope>NUCLEOTIDE SEQUENCE [LARGE SCALE GENOMIC DNA]</scope>
    <source>
        <strain evidence="5">ATCC 19194</strain>
    </source>
</reference>
<accession>D4XP70</accession>
<evidence type="ECO:0000313" key="5">
    <source>
        <dbReference type="Proteomes" id="UP000003085"/>
    </source>
</evidence>
<evidence type="ECO:0000256" key="2">
    <source>
        <dbReference type="ARBA" id="ARBA00023172"/>
    </source>
</evidence>
<dbReference type="PANTHER" id="PTHR30349">
    <property type="entry name" value="PHAGE INTEGRASE-RELATED"/>
    <property type="match status" value="1"/>
</dbReference>
<evidence type="ECO:0000259" key="3">
    <source>
        <dbReference type="PROSITE" id="PS51898"/>
    </source>
</evidence>
<dbReference type="CDD" id="cd00397">
    <property type="entry name" value="DNA_BRE_C"/>
    <property type="match status" value="1"/>
</dbReference>
<dbReference type="InterPro" id="IPR002104">
    <property type="entry name" value="Integrase_catalytic"/>
</dbReference>
<dbReference type="AlphaFoldDB" id="D4XP70"/>
<dbReference type="PANTHER" id="PTHR30349:SF64">
    <property type="entry name" value="PROPHAGE INTEGRASE INTD-RELATED"/>
    <property type="match status" value="1"/>
</dbReference>
<organism evidence="4 5">
    <name type="scientific">Acinetobacter haemolyticus ATCC 19194</name>
    <dbReference type="NCBI Taxonomy" id="707232"/>
    <lineage>
        <taxon>Bacteria</taxon>
        <taxon>Pseudomonadati</taxon>
        <taxon>Pseudomonadota</taxon>
        <taxon>Gammaproteobacteria</taxon>
        <taxon>Moraxellales</taxon>
        <taxon>Moraxellaceae</taxon>
        <taxon>Acinetobacter</taxon>
    </lineage>
</organism>
<dbReference type="SUPFAM" id="SSF56349">
    <property type="entry name" value="DNA breaking-rejoining enzymes"/>
    <property type="match status" value="1"/>
</dbReference>
<name>D4XP70_ACIHA</name>
<evidence type="ECO:0000313" key="4">
    <source>
        <dbReference type="EMBL" id="EFF83008.1"/>
    </source>
</evidence>
<keyword evidence="1" id="KW-0229">DNA integration</keyword>
<keyword evidence="2" id="KW-0233">DNA recombination</keyword>
<dbReference type="InterPro" id="IPR011010">
    <property type="entry name" value="DNA_brk_join_enz"/>
</dbReference>
<dbReference type="GO" id="GO:0003677">
    <property type="term" value="F:DNA binding"/>
    <property type="evidence" value="ECO:0007669"/>
    <property type="project" value="InterPro"/>
</dbReference>
<protein>
    <submittedName>
        <fullName evidence="4">Site-specific recombinase, phage integrase family</fullName>
    </submittedName>
</protein>
<dbReference type="Proteomes" id="UP000003085">
    <property type="component" value="Unassembled WGS sequence"/>
</dbReference>
<gene>
    <name evidence="4" type="ORF">HMP0015_1512</name>
</gene>
<dbReference type="PROSITE" id="PS51898">
    <property type="entry name" value="TYR_RECOMBINASE"/>
    <property type="match status" value="1"/>
</dbReference>
<dbReference type="GO" id="GO:0006310">
    <property type="term" value="P:DNA recombination"/>
    <property type="evidence" value="ECO:0007669"/>
    <property type="project" value="UniProtKB-KW"/>
</dbReference>
<evidence type="ECO:0000256" key="1">
    <source>
        <dbReference type="ARBA" id="ARBA00022908"/>
    </source>
</evidence>
<dbReference type="GO" id="GO:0015074">
    <property type="term" value="P:DNA integration"/>
    <property type="evidence" value="ECO:0007669"/>
    <property type="project" value="UniProtKB-KW"/>
</dbReference>
<dbReference type="Gene3D" id="1.10.443.10">
    <property type="entry name" value="Intergrase catalytic core"/>
    <property type="match status" value="1"/>
</dbReference>
<sequence>MKNKKLYSMVSNLSLPNYLSTSKQDIKFFNIDTIPFLIYPNGVPCYEANSYLIYKLKFGYSQKYNGGTYRIFANHLTHFIRFTFYCKKIENFSQFDNNLFSDFMDYLQDDPDVRSNNQIIRIAYQAINFLFFIAELYNLNNFIGIGKNNKISLSSKNKKVSRENNKLRSPPSYFHYSFPPPSPQRKRYPVSLDDYNKLLNHINYSVNEPLRLRNLCLIQALENTGGRRTEVCSLSMKSLRSALKSESASPLLEIINLKNNRLTKTREIPVSRTFLLNLRFYVHYYRNPILQKKGINHDYIFISHTSGHPLQPDTLTTYMNNWSKEANLSSQVCAHMFRHRFITEKFKSLILEHELTNSDEFRKMLLSTYRLKQIMLEWTGHRSITSLDTYINLAFDELSEIDKLKERILATPSNHVINSHIKFLENSLNNNLPIDPIILRELLDQLKIK</sequence>
<dbReference type="InterPro" id="IPR050090">
    <property type="entry name" value="Tyrosine_recombinase_XerCD"/>
</dbReference>
<dbReference type="RefSeq" id="WP_004638466.1">
    <property type="nucleotide sequence ID" value="NZ_GG770435.1"/>
</dbReference>
<dbReference type="InterPro" id="IPR013762">
    <property type="entry name" value="Integrase-like_cat_sf"/>
</dbReference>
<proteinExistence type="predicted"/>
<feature type="domain" description="Tyr recombinase" evidence="3">
    <location>
        <begin position="185"/>
        <end position="403"/>
    </location>
</feature>
<comment type="caution">
    <text evidence="4">The sequence shown here is derived from an EMBL/GenBank/DDBJ whole genome shotgun (WGS) entry which is preliminary data.</text>
</comment>
<dbReference type="Pfam" id="PF00589">
    <property type="entry name" value="Phage_integrase"/>
    <property type="match status" value="1"/>
</dbReference>
<dbReference type="HOGENOM" id="CLU_043394_0_0_6"/>
<dbReference type="EMBL" id="ADMT01000139">
    <property type="protein sequence ID" value="EFF83008.1"/>
    <property type="molecule type" value="Genomic_DNA"/>
</dbReference>